<evidence type="ECO:0000313" key="2">
    <source>
        <dbReference type="EMBL" id="UGS36432.1"/>
    </source>
</evidence>
<feature type="region of interest" description="Disordered" evidence="1">
    <location>
        <begin position="31"/>
        <end position="55"/>
    </location>
</feature>
<feature type="compositionally biased region" description="Basic and acidic residues" evidence="1">
    <location>
        <begin position="41"/>
        <end position="50"/>
    </location>
</feature>
<dbReference type="Proteomes" id="UP001162834">
    <property type="component" value="Chromosome"/>
</dbReference>
<accession>A0A9E7C1C4</accession>
<name>A0A9E7C1C4_9ACTN</name>
<dbReference type="EMBL" id="CP087164">
    <property type="protein sequence ID" value="UGS36432.1"/>
    <property type="molecule type" value="Genomic_DNA"/>
</dbReference>
<protein>
    <submittedName>
        <fullName evidence="2">Uncharacterized protein</fullName>
    </submittedName>
</protein>
<dbReference type="AlphaFoldDB" id="A0A9E7C1C4"/>
<evidence type="ECO:0000313" key="3">
    <source>
        <dbReference type="Proteomes" id="UP001162834"/>
    </source>
</evidence>
<keyword evidence="3" id="KW-1185">Reference proteome</keyword>
<reference evidence="2" key="1">
    <citation type="journal article" date="2022" name="Int. J. Syst. Evol. Microbiol.">
        <title>Pseudomonas aegrilactucae sp. nov. and Pseudomonas morbosilactucae sp. nov., pathogens causing bacterial rot of lettuce in Japan.</title>
        <authorList>
            <person name="Sawada H."/>
            <person name="Fujikawa T."/>
            <person name="Satou M."/>
        </authorList>
    </citation>
    <scope>NUCLEOTIDE SEQUENCE</scope>
    <source>
        <strain evidence="2">0166_1</strain>
    </source>
</reference>
<sequence length="644" mass="69041">MRAGFRRGAALVALVVVVAALALVVVTTLPSRGSGQPGHGPDVRTQRPERAGPSPQALRAFADRIAAGWMGRRSESGLFVDPITGGGRHGFGQVMLGQALMQAGRRRGDDAMLRAGVIAVTRSLRRSLHAGGAENPLGLLGTVSAYRWARANIRHRAVFRRAEPVWRHLLEQWSGGDVGPKAQRCFHDPTCWDNYKAIEAAGVLALAQTRLHGATAASTLSQPVARTDAVEVLERRFAQASGRAASYRTAGAKDAAGAGLGVNSDQPTYPLAYQAMTAMALASALELPKHRPGRGAVRAFARVMQTQAAIAAPDGDVAWLGRAQGQSWALAATVYAARVCTRRFARSRPALAGTCATLAGRAFGRLRARHGIGRDGLNIVPRFRTSPVDARGLDRYARMMTFNGLTAAFLDWAADVPEPARPVRPVALPLDRDGAFRDPDHARLAIARSRDLWFAVHEVGPIGVFDPRYGFGLIAAKVRRDGRWRDLLTAPPITPVGSVPADTAGPLLELGAATATPWGRSTTVSRSGRTVVVRGGFQWPDGSWAREGAMFTYRALGDGVSLTVRARGGDTLTFQDWAPAGRRRLHERGRALVLPGAVARLSIRPRAVACDGRYGSAYDRVVQSCRRTVTLPASGVVRWSIRAR</sequence>
<gene>
    <name evidence="2" type="ORF">DSM104329_02838</name>
</gene>
<proteinExistence type="predicted"/>
<organism evidence="2 3">
    <name type="scientific">Capillimicrobium parvum</name>
    <dbReference type="NCBI Taxonomy" id="2884022"/>
    <lineage>
        <taxon>Bacteria</taxon>
        <taxon>Bacillati</taxon>
        <taxon>Actinomycetota</taxon>
        <taxon>Thermoleophilia</taxon>
        <taxon>Solirubrobacterales</taxon>
        <taxon>Capillimicrobiaceae</taxon>
        <taxon>Capillimicrobium</taxon>
    </lineage>
</organism>
<evidence type="ECO:0000256" key="1">
    <source>
        <dbReference type="SAM" id="MobiDB-lite"/>
    </source>
</evidence>
<dbReference type="KEGG" id="sbae:DSM104329_02838"/>